<dbReference type="Pfam" id="PF07883">
    <property type="entry name" value="Cupin_2"/>
    <property type="match status" value="1"/>
</dbReference>
<protein>
    <recommendedName>
        <fullName evidence="2">Cupin type-2 domain-containing protein</fullName>
    </recommendedName>
</protein>
<dbReference type="PANTHER" id="PTHR36156:SF3">
    <property type="entry name" value="CUPIN 2 CONSERVED BARREL DOMAIN-CONTAINING PROTEIN"/>
    <property type="match status" value="1"/>
</dbReference>
<dbReference type="EMBL" id="LFMY01000003">
    <property type="protein sequence ID" value="OKL62538.1"/>
    <property type="molecule type" value="Genomic_DNA"/>
</dbReference>
<dbReference type="OrthoDB" id="5840532at2759"/>
<proteinExistence type="predicted"/>
<dbReference type="InterPro" id="IPR011051">
    <property type="entry name" value="RmlC_Cupin_sf"/>
</dbReference>
<dbReference type="Gene3D" id="2.60.120.10">
    <property type="entry name" value="Jelly Rolls"/>
    <property type="match status" value="1"/>
</dbReference>
<evidence type="ECO:0000313" key="4">
    <source>
        <dbReference type="Proteomes" id="UP000214365"/>
    </source>
</evidence>
<dbReference type="STRING" id="1441469.A0A225AYV6"/>
<accession>A0A225AYV6</accession>
<dbReference type="InterPro" id="IPR047142">
    <property type="entry name" value="OryJ/VirC-like"/>
</dbReference>
<dbReference type="InterPro" id="IPR014710">
    <property type="entry name" value="RmlC-like_jellyroll"/>
</dbReference>
<feature type="region of interest" description="Disordered" evidence="1">
    <location>
        <begin position="179"/>
        <end position="198"/>
    </location>
</feature>
<evidence type="ECO:0000259" key="2">
    <source>
        <dbReference type="Pfam" id="PF07883"/>
    </source>
</evidence>
<dbReference type="RefSeq" id="XP_020122659.1">
    <property type="nucleotide sequence ID" value="XM_020264404.1"/>
</dbReference>
<dbReference type="SUPFAM" id="SSF51182">
    <property type="entry name" value="RmlC-like cupins"/>
    <property type="match status" value="1"/>
</dbReference>
<dbReference type="CDD" id="cd02231">
    <property type="entry name" value="cupin_BLL6423-like"/>
    <property type="match status" value="1"/>
</dbReference>
<comment type="caution">
    <text evidence="3">The sequence shown here is derived from an EMBL/GenBank/DDBJ whole genome shotgun (WGS) entry which is preliminary data.</text>
</comment>
<feature type="domain" description="Cupin type-2" evidence="2">
    <location>
        <begin position="92"/>
        <end position="160"/>
    </location>
</feature>
<name>A0A225AYV6_TALAT</name>
<reference evidence="3 4" key="1">
    <citation type="submission" date="2015-06" db="EMBL/GenBank/DDBJ databases">
        <title>Talaromyces atroroseus IBT 11181 draft genome.</title>
        <authorList>
            <person name="Rasmussen K.B."/>
            <person name="Rasmussen S."/>
            <person name="Petersen B."/>
            <person name="Sicheritz-Ponten T."/>
            <person name="Mortensen U.H."/>
            <person name="Thrane U."/>
        </authorList>
    </citation>
    <scope>NUCLEOTIDE SEQUENCE [LARGE SCALE GENOMIC DNA]</scope>
    <source>
        <strain evidence="3 4">IBT 11181</strain>
    </source>
</reference>
<gene>
    <name evidence="3" type="ORF">UA08_02153</name>
</gene>
<dbReference type="PANTHER" id="PTHR36156">
    <property type="entry name" value="SLR2101 PROTEIN"/>
    <property type="match status" value="1"/>
</dbReference>
<dbReference type="GeneID" id="31001908"/>
<organism evidence="3 4">
    <name type="scientific">Talaromyces atroroseus</name>
    <dbReference type="NCBI Taxonomy" id="1441469"/>
    <lineage>
        <taxon>Eukaryota</taxon>
        <taxon>Fungi</taxon>
        <taxon>Dikarya</taxon>
        <taxon>Ascomycota</taxon>
        <taxon>Pezizomycotina</taxon>
        <taxon>Eurotiomycetes</taxon>
        <taxon>Eurotiomycetidae</taxon>
        <taxon>Eurotiales</taxon>
        <taxon>Trichocomaceae</taxon>
        <taxon>Talaromyces</taxon>
        <taxon>Talaromyces sect. Trachyspermi</taxon>
    </lineage>
</organism>
<dbReference type="InterPro" id="IPR013096">
    <property type="entry name" value="Cupin_2"/>
</dbReference>
<evidence type="ECO:0000313" key="3">
    <source>
        <dbReference type="EMBL" id="OKL62538.1"/>
    </source>
</evidence>
<sequence>MPVDQLRKGYPRVHRYITTHNREGEAIFLSGSQVPECAPFRSCGEDGEIALLYATDTFPVECHNEVDVAVYDSYLHTPPGMTPGHGTMLRVIDMQPLKETPMHRTVTVDYSVVLEGEVDLVLDSGQKRTLRQGDVSIQRGTAHSFRNRSDTKWCRLLFVFMPMQQLIIGGKKMEEEWYQERYDSRDEQDRREQEGSHD</sequence>
<dbReference type="Proteomes" id="UP000214365">
    <property type="component" value="Unassembled WGS sequence"/>
</dbReference>
<keyword evidence="4" id="KW-1185">Reference proteome</keyword>
<evidence type="ECO:0000256" key="1">
    <source>
        <dbReference type="SAM" id="MobiDB-lite"/>
    </source>
</evidence>
<dbReference type="AlphaFoldDB" id="A0A225AYV6"/>